<reference evidence="1" key="1">
    <citation type="submission" date="2024-05" db="EMBL/GenBank/DDBJ databases">
        <authorList>
            <person name="Abreu G."/>
            <person name="Garcia E."/>
            <person name="Oliveira H."/>
        </authorList>
    </citation>
    <scope>NUCLEOTIDE SEQUENCE</scope>
</reference>
<name>A0AAU8EI23_9CAUD</name>
<proteinExistence type="predicted"/>
<dbReference type="EMBL" id="PP854833">
    <property type="protein sequence ID" value="XCG99298.1"/>
    <property type="molecule type" value="Genomic_DNA"/>
</dbReference>
<sequence length="64" mass="7074">MMRINKDEAVLNSDGEVKSFTLIVGGNDFFCSCGCNCFHKPDKTDLTVYACNGCGKKYKNASKR</sequence>
<evidence type="ECO:0000313" key="1">
    <source>
        <dbReference type="EMBL" id="XCG99298.1"/>
    </source>
</evidence>
<organism evidence="1">
    <name type="scientific">Erwinia phage Harbringer</name>
    <dbReference type="NCBI Taxonomy" id="3158978"/>
    <lineage>
        <taxon>Viruses</taxon>
        <taxon>Duplodnaviria</taxon>
        <taxon>Heunggongvirae</taxon>
        <taxon>Uroviricota</taxon>
        <taxon>Caudoviricetes</taxon>
        <taxon>Andersonviridae</taxon>
        <taxon>Ounavirinae</taxon>
        <taxon>Kolesnikvirus</taxon>
    </lineage>
</organism>
<accession>A0AAU8EI23</accession>
<gene>
    <name evidence="1" type="ORF">Harbringer_106</name>
</gene>
<protein>
    <submittedName>
        <fullName evidence="1">Uncharacterized protein</fullName>
    </submittedName>
</protein>